<organism evidence="1 2">
    <name type="scientific">Gigaspora margarita</name>
    <dbReference type="NCBI Taxonomy" id="4874"/>
    <lineage>
        <taxon>Eukaryota</taxon>
        <taxon>Fungi</taxon>
        <taxon>Fungi incertae sedis</taxon>
        <taxon>Mucoromycota</taxon>
        <taxon>Glomeromycotina</taxon>
        <taxon>Glomeromycetes</taxon>
        <taxon>Diversisporales</taxon>
        <taxon>Gigasporaceae</taxon>
        <taxon>Gigaspora</taxon>
    </lineage>
</organism>
<gene>
    <name evidence="1" type="ORF">GMARGA_LOCUS44233</name>
</gene>
<protein>
    <submittedName>
        <fullName evidence="1">34968_t:CDS:1</fullName>
    </submittedName>
</protein>
<feature type="non-terminal residue" evidence="1">
    <location>
        <position position="67"/>
    </location>
</feature>
<sequence length="67" mass="8042">IQKIYFTHNTIQQNAEEKVLVDSFINYLQDDITELNNLLSLHNNLEINDLQHKNLGELFNYLEYFNK</sequence>
<proteinExistence type="predicted"/>
<evidence type="ECO:0000313" key="1">
    <source>
        <dbReference type="EMBL" id="CAG8855412.1"/>
    </source>
</evidence>
<keyword evidence="2" id="KW-1185">Reference proteome</keyword>
<dbReference type="Proteomes" id="UP000789901">
    <property type="component" value="Unassembled WGS sequence"/>
</dbReference>
<evidence type="ECO:0000313" key="2">
    <source>
        <dbReference type="Proteomes" id="UP000789901"/>
    </source>
</evidence>
<dbReference type="EMBL" id="CAJVQB010149075">
    <property type="protein sequence ID" value="CAG8855412.1"/>
    <property type="molecule type" value="Genomic_DNA"/>
</dbReference>
<feature type="non-terminal residue" evidence="1">
    <location>
        <position position="1"/>
    </location>
</feature>
<comment type="caution">
    <text evidence="1">The sequence shown here is derived from an EMBL/GenBank/DDBJ whole genome shotgun (WGS) entry which is preliminary data.</text>
</comment>
<reference evidence="1 2" key="1">
    <citation type="submission" date="2021-06" db="EMBL/GenBank/DDBJ databases">
        <authorList>
            <person name="Kallberg Y."/>
            <person name="Tangrot J."/>
            <person name="Rosling A."/>
        </authorList>
    </citation>
    <scope>NUCLEOTIDE SEQUENCE [LARGE SCALE GENOMIC DNA]</scope>
    <source>
        <strain evidence="1 2">120-4 pot B 10/14</strain>
    </source>
</reference>
<accession>A0ABN7XJN4</accession>
<name>A0ABN7XJN4_GIGMA</name>